<dbReference type="GO" id="GO:0005524">
    <property type="term" value="F:ATP binding"/>
    <property type="evidence" value="ECO:0007669"/>
    <property type="project" value="UniProtKB-KW"/>
</dbReference>
<dbReference type="PROSITE" id="PS50011">
    <property type="entry name" value="PROTEIN_KINASE_DOM"/>
    <property type="match status" value="1"/>
</dbReference>
<organism evidence="7 8">
    <name type="scientific">Rhodocollybia butyracea</name>
    <dbReference type="NCBI Taxonomy" id="206335"/>
    <lineage>
        <taxon>Eukaryota</taxon>
        <taxon>Fungi</taxon>
        <taxon>Dikarya</taxon>
        <taxon>Basidiomycota</taxon>
        <taxon>Agaricomycotina</taxon>
        <taxon>Agaricomycetes</taxon>
        <taxon>Agaricomycetidae</taxon>
        <taxon>Agaricales</taxon>
        <taxon>Marasmiineae</taxon>
        <taxon>Omphalotaceae</taxon>
        <taxon>Rhodocollybia</taxon>
    </lineage>
</organism>
<keyword evidence="4" id="KW-0067">ATP-binding</keyword>
<evidence type="ECO:0000256" key="5">
    <source>
        <dbReference type="SAM" id="MobiDB-lite"/>
    </source>
</evidence>
<dbReference type="Gene3D" id="1.10.510.10">
    <property type="entry name" value="Transferase(Phosphotransferase) domain 1"/>
    <property type="match status" value="1"/>
</dbReference>
<protein>
    <submittedName>
        <fullName evidence="7">Kinase-like domain-containing protein</fullName>
    </submittedName>
</protein>
<dbReference type="InterPro" id="IPR011009">
    <property type="entry name" value="Kinase-like_dom_sf"/>
</dbReference>
<keyword evidence="3 7" id="KW-0418">Kinase</keyword>
<feature type="compositionally biased region" description="Polar residues" evidence="5">
    <location>
        <begin position="432"/>
        <end position="447"/>
    </location>
</feature>
<feature type="compositionally biased region" description="Polar residues" evidence="5">
    <location>
        <begin position="307"/>
        <end position="329"/>
    </location>
</feature>
<evidence type="ECO:0000313" key="8">
    <source>
        <dbReference type="Proteomes" id="UP000772434"/>
    </source>
</evidence>
<comment type="caution">
    <text evidence="7">The sequence shown here is derived from an EMBL/GenBank/DDBJ whole genome shotgun (WGS) entry which is preliminary data.</text>
</comment>
<dbReference type="InterPro" id="IPR001245">
    <property type="entry name" value="Ser-Thr/Tyr_kinase_cat_dom"/>
</dbReference>
<reference evidence="7" key="1">
    <citation type="submission" date="2020-11" db="EMBL/GenBank/DDBJ databases">
        <authorList>
            <consortium name="DOE Joint Genome Institute"/>
            <person name="Ahrendt S."/>
            <person name="Riley R."/>
            <person name="Andreopoulos W."/>
            <person name="Labutti K."/>
            <person name="Pangilinan J."/>
            <person name="Ruiz-Duenas F.J."/>
            <person name="Barrasa J.M."/>
            <person name="Sanchez-Garcia M."/>
            <person name="Camarero S."/>
            <person name="Miyauchi S."/>
            <person name="Serrano A."/>
            <person name="Linde D."/>
            <person name="Babiker R."/>
            <person name="Drula E."/>
            <person name="Ayuso-Fernandez I."/>
            <person name="Pacheco R."/>
            <person name="Padilla G."/>
            <person name="Ferreira P."/>
            <person name="Barriuso J."/>
            <person name="Kellner H."/>
            <person name="Castanera R."/>
            <person name="Alfaro M."/>
            <person name="Ramirez L."/>
            <person name="Pisabarro A.G."/>
            <person name="Kuo A."/>
            <person name="Tritt A."/>
            <person name="Lipzen A."/>
            <person name="He G."/>
            <person name="Yan M."/>
            <person name="Ng V."/>
            <person name="Cullen D."/>
            <person name="Martin F."/>
            <person name="Rosso M.-N."/>
            <person name="Henrissat B."/>
            <person name="Hibbett D."/>
            <person name="Martinez A.T."/>
            <person name="Grigoriev I.V."/>
        </authorList>
    </citation>
    <scope>NUCLEOTIDE SEQUENCE</scope>
    <source>
        <strain evidence="7">AH 40177</strain>
    </source>
</reference>
<keyword evidence="8" id="KW-1185">Reference proteome</keyword>
<feature type="compositionally biased region" description="Polar residues" evidence="5">
    <location>
        <begin position="257"/>
        <end position="282"/>
    </location>
</feature>
<evidence type="ECO:0000256" key="1">
    <source>
        <dbReference type="ARBA" id="ARBA00022679"/>
    </source>
</evidence>
<evidence type="ECO:0000256" key="4">
    <source>
        <dbReference type="ARBA" id="ARBA00022840"/>
    </source>
</evidence>
<proteinExistence type="predicted"/>
<dbReference type="PANTHER" id="PTHR44329:SF288">
    <property type="entry name" value="MITOGEN-ACTIVATED PROTEIN KINASE KINASE KINASE 20"/>
    <property type="match status" value="1"/>
</dbReference>
<feature type="compositionally biased region" description="Polar residues" evidence="5">
    <location>
        <begin position="224"/>
        <end position="246"/>
    </location>
</feature>
<evidence type="ECO:0000259" key="6">
    <source>
        <dbReference type="PROSITE" id="PS50011"/>
    </source>
</evidence>
<feature type="compositionally biased region" description="Low complexity" evidence="5">
    <location>
        <begin position="201"/>
        <end position="210"/>
    </location>
</feature>
<dbReference type="Pfam" id="PF07714">
    <property type="entry name" value="PK_Tyr_Ser-Thr"/>
    <property type="match status" value="1"/>
</dbReference>
<evidence type="ECO:0000256" key="3">
    <source>
        <dbReference type="ARBA" id="ARBA00022777"/>
    </source>
</evidence>
<dbReference type="SUPFAM" id="SSF56112">
    <property type="entry name" value="Protein kinase-like (PK-like)"/>
    <property type="match status" value="1"/>
</dbReference>
<dbReference type="InterPro" id="IPR051681">
    <property type="entry name" value="Ser/Thr_Kinases-Pseudokinases"/>
</dbReference>
<gene>
    <name evidence="7" type="ORF">BDP27DRAFT_705652</name>
</gene>
<dbReference type="OrthoDB" id="5966500at2759"/>
<dbReference type="PANTHER" id="PTHR44329">
    <property type="entry name" value="SERINE/THREONINE-PROTEIN KINASE TNNI3K-RELATED"/>
    <property type="match status" value="1"/>
</dbReference>
<evidence type="ECO:0000313" key="7">
    <source>
        <dbReference type="EMBL" id="KAF9076886.1"/>
    </source>
</evidence>
<dbReference type="InterPro" id="IPR000719">
    <property type="entry name" value="Prot_kinase_dom"/>
</dbReference>
<keyword evidence="2" id="KW-0547">Nucleotide-binding</keyword>
<sequence length="447" mass="49577">MVLPFYEHGNVHQYLTRNSQSSNRQRMILEIASGMQHLHNNGIIHGGLRPTNIFMTADGHIVISEYGLFELQQTTRDTEAYRYFSPETWKGTVSKPSDVYSFAMCALQILTSVLPWGSLSEKYVFSLVVYEKTRPDRPETSRLTDDIWNIIVSAWHQEPGYRPTFDLIVRLWRANSLQIEPIQTTRTSSFHMSRYHSGVSVGSGSDHSVGPPAYEDEHMPTPENMPTSAPPATQQFAFNGTETATSPAEARPHGYSWYSSANSRDSIGNSPPNSAPPTSLQFPINEGAGNRAVERTPPNTAPPGHQFPSNEDITNFSMRPQSPSHSWFSTRGVAPQSSGSSSSDRSLDSPVTSLESPMSTHRSRARLSFSPKHVYGTASPRDDASSAFHRIGHNLGQALPRLDPIQSQDEYTPRWELASPSSYGGLRRQRSFSDISIKTESSGTKSA</sequence>
<dbReference type="AlphaFoldDB" id="A0A9P5Q7Y8"/>
<evidence type="ECO:0000256" key="2">
    <source>
        <dbReference type="ARBA" id="ARBA00022741"/>
    </source>
</evidence>
<feature type="compositionally biased region" description="Low complexity" evidence="5">
    <location>
        <begin position="337"/>
        <end position="353"/>
    </location>
</feature>
<name>A0A9P5Q7Y8_9AGAR</name>
<feature type="region of interest" description="Disordered" evidence="5">
    <location>
        <begin position="201"/>
        <end position="447"/>
    </location>
</feature>
<accession>A0A9P5Q7Y8</accession>
<dbReference type="GO" id="GO:0004674">
    <property type="term" value="F:protein serine/threonine kinase activity"/>
    <property type="evidence" value="ECO:0007669"/>
    <property type="project" value="TreeGrafter"/>
</dbReference>
<keyword evidence="1" id="KW-0808">Transferase</keyword>
<feature type="domain" description="Protein kinase" evidence="6">
    <location>
        <begin position="1"/>
        <end position="177"/>
    </location>
</feature>
<dbReference type="Proteomes" id="UP000772434">
    <property type="component" value="Unassembled WGS sequence"/>
</dbReference>
<dbReference type="EMBL" id="JADNRY010000005">
    <property type="protein sequence ID" value="KAF9076886.1"/>
    <property type="molecule type" value="Genomic_DNA"/>
</dbReference>